<keyword evidence="4" id="KW-1185">Reference proteome</keyword>
<dbReference type="AlphaFoldDB" id="C1MNL8"/>
<keyword evidence="2" id="KW-0812">Transmembrane</keyword>
<protein>
    <submittedName>
        <fullName evidence="3">Predicted protein</fullName>
    </submittedName>
</protein>
<evidence type="ECO:0000256" key="2">
    <source>
        <dbReference type="SAM" id="Phobius"/>
    </source>
</evidence>
<sequence length="161" mass="17913">MTTTPTTTACGCSRPARWALLLLAVALLVVVVYYEPNERDYLFCGRRCRERRRRDDDDATTTTTTAETTRPVPPARTTPRVVAFAANAADDAELEAVARRRGRRLAQFTDVGNVLDTGYGGFPNALYRGWNPLQTFPTSCFTIGLMNPLYLAQCFAFTTSF</sequence>
<dbReference type="GeneID" id="9682148"/>
<dbReference type="RefSeq" id="XP_003057129.1">
    <property type="nucleotide sequence ID" value="XM_003057083.1"/>
</dbReference>
<organism evidence="4">
    <name type="scientific">Micromonas pusilla (strain CCMP1545)</name>
    <name type="common">Picoplanktonic green alga</name>
    <dbReference type="NCBI Taxonomy" id="564608"/>
    <lineage>
        <taxon>Eukaryota</taxon>
        <taxon>Viridiplantae</taxon>
        <taxon>Chlorophyta</taxon>
        <taxon>Mamiellophyceae</taxon>
        <taxon>Mamiellales</taxon>
        <taxon>Mamiellaceae</taxon>
        <taxon>Micromonas</taxon>
    </lineage>
</organism>
<evidence type="ECO:0000313" key="3">
    <source>
        <dbReference type="EMBL" id="EEH58774.1"/>
    </source>
</evidence>
<keyword evidence="2" id="KW-1133">Transmembrane helix</keyword>
<keyword evidence="2" id="KW-0472">Membrane</keyword>
<feature type="region of interest" description="Disordered" evidence="1">
    <location>
        <begin position="53"/>
        <end position="75"/>
    </location>
</feature>
<name>C1MNL8_MICPC</name>
<proteinExistence type="predicted"/>
<gene>
    <name evidence="3" type="ORF">MICPUCDRAFT_55951</name>
</gene>
<reference evidence="3 4" key="1">
    <citation type="journal article" date="2009" name="Science">
        <title>Green evolution and dynamic adaptations revealed by genomes of the marine picoeukaryotes Micromonas.</title>
        <authorList>
            <person name="Worden A.Z."/>
            <person name="Lee J.H."/>
            <person name="Mock T."/>
            <person name="Rouze P."/>
            <person name="Simmons M.P."/>
            <person name="Aerts A.L."/>
            <person name="Allen A.E."/>
            <person name="Cuvelier M.L."/>
            <person name="Derelle E."/>
            <person name="Everett M.V."/>
            <person name="Foulon E."/>
            <person name="Grimwood J."/>
            <person name="Gundlach H."/>
            <person name="Henrissat B."/>
            <person name="Napoli C."/>
            <person name="McDonald S.M."/>
            <person name="Parker M.S."/>
            <person name="Rombauts S."/>
            <person name="Salamov A."/>
            <person name="Von Dassow P."/>
            <person name="Badger J.H."/>
            <person name="Coutinho P.M."/>
            <person name="Demir E."/>
            <person name="Dubchak I."/>
            <person name="Gentemann C."/>
            <person name="Eikrem W."/>
            <person name="Gready J.E."/>
            <person name="John U."/>
            <person name="Lanier W."/>
            <person name="Lindquist E.A."/>
            <person name="Lucas S."/>
            <person name="Mayer K.F."/>
            <person name="Moreau H."/>
            <person name="Not F."/>
            <person name="Otillar R."/>
            <person name="Panaud O."/>
            <person name="Pangilinan J."/>
            <person name="Paulsen I."/>
            <person name="Piegu B."/>
            <person name="Poliakov A."/>
            <person name="Robbens S."/>
            <person name="Schmutz J."/>
            <person name="Toulza E."/>
            <person name="Wyss T."/>
            <person name="Zelensky A."/>
            <person name="Zhou K."/>
            <person name="Armbrust E.V."/>
            <person name="Bhattacharya D."/>
            <person name="Goodenough U.W."/>
            <person name="Van de Peer Y."/>
            <person name="Grigoriev I.V."/>
        </authorList>
    </citation>
    <scope>NUCLEOTIDE SEQUENCE [LARGE SCALE GENOMIC DNA]</scope>
    <source>
        <strain evidence="3 4">CCMP1545</strain>
    </source>
</reference>
<evidence type="ECO:0000313" key="4">
    <source>
        <dbReference type="Proteomes" id="UP000001876"/>
    </source>
</evidence>
<feature type="compositionally biased region" description="Low complexity" evidence="1">
    <location>
        <begin position="60"/>
        <end position="70"/>
    </location>
</feature>
<dbReference type="Proteomes" id="UP000001876">
    <property type="component" value="Unassembled WGS sequence"/>
</dbReference>
<evidence type="ECO:0000256" key="1">
    <source>
        <dbReference type="SAM" id="MobiDB-lite"/>
    </source>
</evidence>
<dbReference type="OrthoDB" id="10581924at2759"/>
<dbReference type="EMBL" id="GG663737">
    <property type="protein sequence ID" value="EEH58774.1"/>
    <property type="molecule type" value="Genomic_DNA"/>
</dbReference>
<dbReference type="KEGG" id="mpp:MICPUCDRAFT_55951"/>
<feature type="transmembrane region" description="Helical" evidence="2">
    <location>
        <begin position="16"/>
        <end position="34"/>
    </location>
</feature>
<accession>C1MNL8</accession>